<reference evidence="1" key="1">
    <citation type="submission" date="2022-07" db="EMBL/GenBank/DDBJ databases">
        <authorList>
            <person name="Criscuolo A."/>
        </authorList>
    </citation>
    <scope>NUCLEOTIDE SEQUENCE</scope>
    <source>
        <strain evidence="1">CIP111854</strain>
    </source>
</reference>
<sequence length="47" mass="5247">MLRIEIRALLYEPVACGLDDAYEKLGNVYGASLSVVYLEIPFTPIDD</sequence>
<proteinExistence type="predicted"/>
<accession>A0A9W4R5H5</accession>
<keyword evidence="2" id="KW-1185">Reference proteome</keyword>
<dbReference type="AlphaFoldDB" id="A0A9W4R5H5"/>
<organism evidence="1 2">
    <name type="scientific">Pseudoalteromonas holothuriae</name>
    <dbReference type="NCBI Taxonomy" id="2963714"/>
    <lineage>
        <taxon>Bacteria</taxon>
        <taxon>Pseudomonadati</taxon>
        <taxon>Pseudomonadota</taxon>
        <taxon>Gammaproteobacteria</taxon>
        <taxon>Alteromonadales</taxon>
        <taxon>Pseudoalteromonadaceae</taxon>
        <taxon>Pseudoalteromonas</taxon>
    </lineage>
</organism>
<comment type="caution">
    <text evidence="1">The sequence shown here is derived from an EMBL/GenBank/DDBJ whole genome shotgun (WGS) entry which is preliminary data.</text>
</comment>
<gene>
    <name evidence="1" type="ORF">PSECIP111854_04122</name>
</gene>
<dbReference type="Proteomes" id="UP001152467">
    <property type="component" value="Unassembled WGS sequence"/>
</dbReference>
<name>A0A9W4R5H5_9GAMM</name>
<dbReference type="EMBL" id="CAMAPC010000040">
    <property type="protein sequence ID" value="CAH9067503.1"/>
    <property type="molecule type" value="Genomic_DNA"/>
</dbReference>
<evidence type="ECO:0000313" key="1">
    <source>
        <dbReference type="EMBL" id="CAH9067503.1"/>
    </source>
</evidence>
<evidence type="ECO:0000313" key="2">
    <source>
        <dbReference type="Proteomes" id="UP001152467"/>
    </source>
</evidence>
<protein>
    <submittedName>
        <fullName evidence="1">Uncharacterized protein</fullName>
    </submittedName>
</protein>